<dbReference type="SUPFAM" id="SSF50692">
    <property type="entry name" value="ADC-like"/>
    <property type="match status" value="1"/>
</dbReference>
<evidence type="ECO:0000256" key="11">
    <source>
        <dbReference type="ARBA" id="ARBA00023014"/>
    </source>
</evidence>
<evidence type="ECO:0000256" key="8">
    <source>
        <dbReference type="ARBA" id="ARBA00022723"/>
    </source>
</evidence>
<keyword evidence="21" id="KW-1185">Reference proteome</keyword>
<proteinExistence type="inferred from homology"/>
<keyword evidence="12 16" id="KW-0520">NAD</keyword>
<dbReference type="InterPro" id="IPR006657">
    <property type="entry name" value="MoPterin_dinucl-bd_dom"/>
</dbReference>
<reference evidence="21" key="1">
    <citation type="submission" date="2016-10" db="EMBL/GenBank/DDBJ databases">
        <authorList>
            <person name="Varghese N."/>
            <person name="Submissions S."/>
        </authorList>
    </citation>
    <scope>NUCLEOTIDE SEQUENCE [LARGE SCALE GENOMIC DNA]</scope>
    <source>
        <strain evidence="21">Nm44</strain>
    </source>
</reference>
<evidence type="ECO:0000259" key="19">
    <source>
        <dbReference type="PROSITE" id="PS51839"/>
    </source>
</evidence>
<dbReference type="SMART" id="SM00926">
    <property type="entry name" value="Molybdop_Fe4S4"/>
    <property type="match status" value="1"/>
</dbReference>
<comment type="function">
    <text evidence="16">NDH-1 shuttles electrons from NADH, via FMN and iron-sulfur (Fe-S) centers, to quinones in the respiratory chain. Couples the redox reaction to proton translocation (for every two electrons transferred, four hydrogen ions are translocated across the cytoplasmic membrane), and thus conserves the redox energy in a proton gradient.</text>
</comment>
<keyword evidence="7 16" id="KW-0874">Quinone</keyword>
<dbReference type="InterPro" id="IPR006656">
    <property type="entry name" value="Mopterin_OxRdtase"/>
</dbReference>
<evidence type="ECO:0000313" key="20">
    <source>
        <dbReference type="EMBL" id="SFL73770.1"/>
    </source>
</evidence>
<dbReference type="Pfam" id="PF10588">
    <property type="entry name" value="NADH-G_4Fe-4S_3"/>
    <property type="match status" value="1"/>
</dbReference>
<dbReference type="PANTHER" id="PTHR43105:SF10">
    <property type="entry name" value="NADH-QUINONE OXIDOREDUCTASE SUBUNIT G"/>
    <property type="match status" value="1"/>
</dbReference>
<evidence type="ECO:0000256" key="14">
    <source>
        <dbReference type="ARBA" id="ARBA00023136"/>
    </source>
</evidence>
<keyword evidence="6 16" id="KW-0001">2Fe-2S</keyword>
<dbReference type="SUPFAM" id="SSF54292">
    <property type="entry name" value="2Fe-2S ferredoxin-like"/>
    <property type="match status" value="1"/>
</dbReference>
<dbReference type="SMART" id="SM00929">
    <property type="entry name" value="NADH-G_4Fe-4S_3"/>
    <property type="match status" value="1"/>
</dbReference>
<dbReference type="Pfam" id="PF13510">
    <property type="entry name" value="Fer2_4"/>
    <property type="match status" value="1"/>
</dbReference>
<dbReference type="Gene3D" id="3.40.228.10">
    <property type="entry name" value="Dimethylsulfoxide Reductase, domain 2"/>
    <property type="match status" value="1"/>
</dbReference>
<comment type="catalytic activity">
    <reaction evidence="15 16">
        <text>a quinone + NADH + 5 H(+)(in) = a quinol + NAD(+) + 4 H(+)(out)</text>
        <dbReference type="Rhea" id="RHEA:57888"/>
        <dbReference type="ChEBI" id="CHEBI:15378"/>
        <dbReference type="ChEBI" id="CHEBI:24646"/>
        <dbReference type="ChEBI" id="CHEBI:57540"/>
        <dbReference type="ChEBI" id="CHEBI:57945"/>
        <dbReference type="ChEBI" id="CHEBI:132124"/>
    </reaction>
</comment>
<dbReference type="EC" id="7.1.1.-" evidence="16"/>
<dbReference type="GO" id="GO:0016020">
    <property type="term" value="C:membrane"/>
    <property type="evidence" value="ECO:0007669"/>
    <property type="project" value="UniProtKB-SubCell"/>
</dbReference>
<keyword evidence="8 16" id="KW-0479">Metal-binding</keyword>
<dbReference type="PANTHER" id="PTHR43105">
    <property type="entry name" value="RESPIRATORY NITRATE REDUCTASE"/>
    <property type="match status" value="1"/>
</dbReference>
<comment type="cofactor">
    <cofactor evidence="16">
        <name>[2Fe-2S] cluster</name>
        <dbReference type="ChEBI" id="CHEBI:190135"/>
    </cofactor>
    <text evidence="16">Binds 1 [2Fe-2S] cluster per subunit.</text>
</comment>
<comment type="subcellular location">
    <subcellularLocation>
        <location evidence="3">Membrane</location>
    </subcellularLocation>
</comment>
<dbReference type="InterPro" id="IPR006655">
    <property type="entry name" value="Mopterin_OxRdtase_prok_CS"/>
</dbReference>
<dbReference type="GO" id="GO:0051539">
    <property type="term" value="F:4 iron, 4 sulfur cluster binding"/>
    <property type="evidence" value="ECO:0007669"/>
    <property type="project" value="UniProtKB-KW"/>
</dbReference>
<dbReference type="Proteomes" id="UP000183287">
    <property type="component" value="Unassembled WGS sequence"/>
</dbReference>
<dbReference type="NCBIfam" id="TIGR01973">
    <property type="entry name" value="NuoG"/>
    <property type="match status" value="1"/>
</dbReference>
<dbReference type="RefSeq" id="WP_074903290.1">
    <property type="nucleotide sequence ID" value="NZ_FOUB01000003.1"/>
</dbReference>
<evidence type="ECO:0000256" key="6">
    <source>
        <dbReference type="ARBA" id="ARBA00022714"/>
    </source>
</evidence>
<dbReference type="PROSITE" id="PS51085">
    <property type="entry name" value="2FE2S_FER_2"/>
    <property type="match status" value="1"/>
</dbReference>
<evidence type="ECO:0000259" key="17">
    <source>
        <dbReference type="PROSITE" id="PS51085"/>
    </source>
</evidence>
<name>A0A1I4K4Q6_9PROT</name>
<protein>
    <recommendedName>
        <fullName evidence="16">NADH-quinone oxidoreductase</fullName>
        <ecNumber evidence="16">7.1.1.-</ecNumber>
    </recommendedName>
</protein>
<evidence type="ECO:0000256" key="2">
    <source>
        <dbReference type="ARBA" id="ARBA00002378"/>
    </source>
</evidence>
<evidence type="ECO:0000256" key="13">
    <source>
        <dbReference type="ARBA" id="ARBA00023075"/>
    </source>
</evidence>
<keyword evidence="5 16" id="KW-0004">4Fe-4S</keyword>
<evidence type="ECO:0000256" key="4">
    <source>
        <dbReference type="ARBA" id="ARBA00005404"/>
    </source>
</evidence>
<dbReference type="GO" id="GO:0003954">
    <property type="term" value="F:NADH dehydrogenase activity"/>
    <property type="evidence" value="ECO:0007669"/>
    <property type="project" value="TreeGrafter"/>
</dbReference>
<dbReference type="Gene3D" id="3.40.50.740">
    <property type="match status" value="2"/>
</dbReference>
<dbReference type="Gene3D" id="2.40.40.20">
    <property type="match status" value="1"/>
</dbReference>
<dbReference type="GO" id="GO:0046872">
    <property type="term" value="F:metal ion binding"/>
    <property type="evidence" value="ECO:0007669"/>
    <property type="project" value="UniProtKB-UniRule"/>
</dbReference>
<dbReference type="InterPro" id="IPR010228">
    <property type="entry name" value="NADH_UbQ_OxRdtase_Gsu"/>
</dbReference>
<dbReference type="InterPro" id="IPR019574">
    <property type="entry name" value="NADH_UbQ_OxRdtase_Gsu_4Fe4S-bd"/>
</dbReference>
<evidence type="ECO:0000259" key="18">
    <source>
        <dbReference type="PROSITE" id="PS51669"/>
    </source>
</evidence>
<dbReference type="OrthoDB" id="9810782at2"/>
<dbReference type="GO" id="GO:0051537">
    <property type="term" value="F:2 iron, 2 sulfur cluster binding"/>
    <property type="evidence" value="ECO:0007669"/>
    <property type="project" value="UniProtKB-UniRule"/>
</dbReference>
<dbReference type="FunFam" id="3.10.20.740:FF:000004">
    <property type="entry name" value="NADH-quinone oxidoreductase"/>
    <property type="match status" value="1"/>
</dbReference>
<evidence type="ECO:0000256" key="16">
    <source>
        <dbReference type="RuleBase" id="RU003525"/>
    </source>
</evidence>
<dbReference type="GO" id="GO:1990204">
    <property type="term" value="C:oxidoreductase complex"/>
    <property type="evidence" value="ECO:0007669"/>
    <property type="project" value="UniProtKB-ARBA"/>
</dbReference>
<dbReference type="Pfam" id="PF04879">
    <property type="entry name" value="Molybdop_Fe4S4"/>
    <property type="match status" value="1"/>
</dbReference>
<gene>
    <name evidence="20" type="ORF">SAMN05421863_1003112</name>
</gene>
<dbReference type="AlphaFoldDB" id="A0A1I4K4Q6"/>
<keyword evidence="10 16" id="KW-0408">Iron</keyword>
<evidence type="ECO:0000256" key="5">
    <source>
        <dbReference type="ARBA" id="ARBA00022485"/>
    </source>
</evidence>
<organism evidence="20 21">
    <name type="scientific">Nitrosomonas communis</name>
    <dbReference type="NCBI Taxonomy" id="44574"/>
    <lineage>
        <taxon>Bacteria</taxon>
        <taxon>Pseudomonadati</taxon>
        <taxon>Pseudomonadota</taxon>
        <taxon>Betaproteobacteria</taxon>
        <taxon>Nitrosomonadales</taxon>
        <taxon>Nitrosomonadaceae</taxon>
        <taxon>Nitrosomonas</taxon>
    </lineage>
</organism>
<dbReference type="PROSITE" id="PS00641">
    <property type="entry name" value="COMPLEX1_75K_1"/>
    <property type="match status" value="1"/>
</dbReference>
<evidence type="ECO:0000256" key="9">
    <source>
        <dbReference type="ARBA" id="ARBA00022967"/>
    </source>
</evidence>
<dbReference type="PROSITE" id="PS51669">
    <property type="entry name" value="4FE4S_MOW_BIS_MGD"/>
    <property type="match status" value="1"/>
</dbReference>
<dbReference type="InterPro" id="IPR000283">
    <property type="entry name" value="NADH_UbQ_OxRdtase_75kDa_su_CS"/>
</dbReference>
<keyword evidence="14" id="KW-0472">Membrane</keyword>
<feature type="domain" description="2Fe-2S ferredoxin-type" evidence="17">
    <location>
        <begin position="1"/>
        <end position="83"/>
    </location>
</feature>
<dbReference type="GO" id="GO:0008137">
    <property type="term" value="F:NADH dehydrogenase (ubiquinone) activity"/>
    <property type="evidence" value="ECO:0007669"/>
    <property type="project" value="UniProtKB-UniRule"/>
</dbReference>
<evidence type="ECO:0000313" key="21">
    <source>
        <dbReference type="Proteomes" id="UP000183287"/>
    </source>
</evidence>
<accession>A0A1I4K4Q6</accession>
<dbReference type="GO" id="GO:0043546">
    <property type="term" value="F:molybdopterin cofactor binding"/>
    <property type="evidence" value="ECO:0007669"/>
    <property type="project" value="InterPro"/>
</dbReference>
<dbReference type="InterPro" id="IPR054351">
    <property type="entry name" value="NADH_UbQ_OxRdtase_ferredoxin"/>
</dbReference>
<keyword evidence="9 16" id="KW-1278">Translocase</keyword>
<comment type="similarity">
    <text evidence="4 16">Belongs to the complex I 75 kDa subunit family.</text>
</comment>
<evidence type="ECO:0000256" key="3">
    <source>
        <dbReference type="ARBA" id="ARBA00004370"/>
    </source>
</evidence>
<dbReference type="GO" id="GO:0048038">
    <property type="term" value="F:quinone binding"/>
    <property type="evidence" value="ECO:0007669"/>
    <property type="project" value="UniProtKB-UniRule"/>
</dbReference>
<dbReference type="InterPro" id="IPR009010">
    <property type="entry name" value="Asp_de-COase-like_dom_sf"/>
</dbReference>
<dbReference type="GO" id="GO:0042773">
    <property type="term" value="P:ATP synthesis coupled electron transport"/>
    <property type="evidence" value="ECO:0007669"/>
    <property type="project" value="InterPro"/>
</dbReference>
<comment type="function">
    <text evidence="2">NDH-1 shuttles electrons from NADH, via FMN and iron-sulfur (Fe-S) centers, to quinones in the respiratory chain. The immediate electron acceptor for the enzyme in this species is believed to be ubiquinone. Couples the redox reaction to proton translocation (for every two electrons transferred, four hydrogen ions are translocated across the cytoplasmic membrane), and thus conserves the redox energy in a proton gradient.</text>
</comment>
<evidence type="ECO:0000256" key="10">
    <source>
        <dbReference type="ARBA" id="ARBA00023004"/>
    </source>
</evidence>
<evidence type="ECO:0000256" key="12">
    <source>
        <dbReference type="ARBA" id="ARBA00023027"/>
    </source>
</evidence>
<keyword evidence="11 16" id="KW-0411">Iron-sulfur</keyword>
<dbReference type="SUPFAM" id="SSF54862">
    <property type="entry name" value="4Fe-4S ferredoxins"/>
    <property type="match status" value="1"/>
</dbReference>
<sequence>MGTMRIDGHDIPFQENDNILKAALAANIEIPYFCYHAALGSLGACRLCAVEVASVDPTQSPRVVMSCLEFARDGLNVSVSAAAARQVRQRVIEFLMINHPHDCPVCDEGGECHLQEMTVACGPPYRRYRGRKRTFTNQYLGPLVHHEMNRCITCYRCTRFYQDYALGDDLGSMRLRNEVYFGRFQDGPLTSPFAGNLVEICPTGVFTDAVFRQHFARVWDLETAPSICPHCSVGCNTLPGARDGTLRRMRNRFHPELNRWFICDRGRYGHQYSEHIDRPLTPRVRDEKVSYREALAAAAEQIKAARDKTSGLGSTREDLESNAMLQTLLNKLSGRFATFSDPQIETATVAAVAALQSSGGAPSLAEIEQADAALVVGDLTAHAPMMDLALRQAYRAGAKLAILHSGPSLLARFAATTLTVPPQEISAHLLRLHEQATAAPTAPTAPAPSNKHEKELADIAVYLTAAQRPVLIGVSETMAVPEIAAMVQLATALGSRAKLAYALPGANTYGTILLTPTTSTTAMLEAIESGQIQTLIVIGNDPLGDARLGTRWRAARRHLSTLIVLDCVATATAEAADILLPVAAWAERGGTFVNYEGRAQGFAPVFQRTEPLPNTVEVLADLAHCLELALPDAAAVLSNLFPGYQAPLPGTLGSALSAPPLTMQTGTTIGPASSAHPGHWQVALASWYGDDPLASYAPALMELAPAAAALIHPTAAFKEGIEDKKQVRLRGPAGTVVLPVQLNNDVAAGTIALSRVTLTQLGVGHGDLLELEHIS</sequence>
<feature type="domain" description="4Fe-4S His(Cys)3-ligated-type" evidence="19">
    <location>
        <begin position="83"/>
        <end position="122"/>
    </location>
</feature>
<evidence type="ECO:0000256" key="7">
    <source>
        <dbReference type="ARBA" id="ARBA00022719"/>
    </source>
</evidence>
<dbReference type="PROSITE" id="PS00643">
    <property type="entry name" value="COMPLEX1_75K_3"/>
    <property type="match status" value="1"/>
</dbReference>
<dbReference type="Gene3D" id="3.10.20.740">
    <property type="match status" value="1"/>
</dbReference>
<dbReference type="EMBL" id="FOUB01000003">
    <property type="protein sequence ID" value="SFL73770.1"/>
    <property type="molecule type" value="Genomic_DNA"/>
</dbReference>
<keyword evidence="13" id="KW-0830">Ubiquinone</keyword>
<dbReference type="InterPro" id="IPR036010">
    <property type="entry name" value="2Fe-2S_ferredoxin-like_sf"/>
</dbReference>
<dbReference type="PROSITE" id="PS51839">
    <property type="entry name" value="4FE4S_HC3"/>
    <property type="match status" value="1"/>
</dbReference>
<dbReference type="Gene3D" id="2.20.25.90">
    <property type="entry name" value="ADC-like domains"/>
    <property type="match status" value="1"/>
</dbReference>
<evidence type="ECO:0000256" key="15">
    <source>
        <dbReference type="ARBA" id="ARBA00047712"/>
    </source>
</evidence>
<dbReference type="Pfam" id="PF01568">
    <property type="entry name" value="Molydop_binding"/>
    <property type="match status" value="1"/>
</dbReference>
<evidence type="ECO:0000256" key="1">
    <source>
        <dbReference type="ARBA" id="ARBA00001966"/>
    </source>
</evidence>
<dbReference type="PROSITE" id="PS00490">
    <property type="entry name" value="MOLYBDOPTERIN_PROK_2"/>
    <property type="match status" value="1"/>
</dbReference>
<dbReference type="PROSITE" id="PS00642">
    <property type="entry name" value="COMPLEX1_75K_2"/>
    <property type="match status" value="1"/>
</dbReference>
<dbReference type="CDD" id="cd00207">
    <property type="entry name" value="fer2"/>
    <property type="match status" value="1"/>
</dbReference>
<comment type="cofactor">
    <cofactor evidence="1 16">
        <name>[4Fe-4S] cluster</name>
        <dbReference type="ChEBI" id="CHEBI:49883"/>
    </cofactor>
</comment>
<dbReference type="SUPFAM" id="SSF53706">
    <property type="entry name" value="Formate dehydrogenase/DMSO reductase, domains 1-3"/>
    <property type="match status" value="1"/>
</dbReference>
<dbReference type="Pfam" id="PF00384">
    <property type="entry name" value="Molybdopterin"/>
    <property type="match status" value="1"/>
</dbReference>
<dbReference type="InterPro" id="IPR001041">
    <property type="entry name" value="2Fe-2S_ferredoxin-type"/>
</dbReference>
<dbReference type="Pfam" id="PF22117">
    <property type="entry name" value="Fer4_Nqo3"/>
    <property type="match status" value="1"/>
</dbReference>
<dbReference type="InterPro" id="IPR006963">
    <property type="entry name" value="Mopterin_OxRdtase_4Fe-4S_dom"/>
</dbReference>
<dbReference type="InterPro" id="IPR050123">
    <property type="entry name" value="Prok_molybdopt-oxidoreductase"/>
</dbReference>
<feature type="domain" description="4Fe-4S Mo/W bis-MGD-type" evidence="18">
    <location>
        <begin position="221"/>
        <end position="277"/>
    </location>
</feature>